<dbReference type="Gene3D" id="3.40.50.80">
    <property type="entry name" value="Nucleotide-binding domain of ferredoxin-NADP reductase (FNR) module"/>
    <property type="match status" value="1"/>
</dbReference>
<dbReference type="InterPro" id="IPR039374">
    <property type="entry name" value="SIP_fam"/>
</dbReference>
<sequence length="290" mass="31273">MSETTTPARRRGGPQRVFTVDRTEQVSPHLVRVHLGGEDFAAFVGEADPERIAKTDKYVKMLFAKPELGLTPPYDLEALREILPLEDLPVRRTYTIRSIDEDAGTMAVDFVVHGDEGIAGPWAAAAEPGDLVSLSGPGGQFAPSTDPAIPRLLLGDESALPAIAAALEAMPAEAEGLALIEVGDADDEIELAHHAGIEVRWLHRNSPAGEAAVHGTVLLEAARALPRPEVLPEVFAHGERESIKGLRALLHDDWGIDRRALSLSAYWALGRAEDGFQAEKREAVGQIFPE</sequence>
<dbReference type="PANTHER" id="PTHR30157">
    <property type="entry name" value="FERRIC REDUCTASE, NADPH-DEPENDENT"/>
    <property type="match status" value="1"/>
</dbReference>
<dbReference type="Gene3D" id="2.40.30.10">
    <property type="entry name" value="Translation factors"/>
    <property type="match status" value="1"/>
</dbReference>
<dbReference type="Pfam" id="PF04954">
    <property type="entry name" value="SIP"/>
    <property type="match status" value="1"/>
</dbReference>
<organism evidence="2 3">
    <name type="scientific">Leucobacter triazinivorans</name>
    <dbReference type="NCBI Taxonomy" id="1784719"/>
    <lineage>
        <taxon>Bacteria</taxon>
        <taxon>Bacillati</taxon>
        <taxon>Actinomycetota</taxon>
        <taxon>Actinomycetes</taxon>
        <taxon>Micrococcales</taxon>
        <taxon>Microbacteriaceae</taxon>
        <taxon>Leucobacter</taxon>
    </lineage>
</organism>
<reference evidence="2 3" key="1">
    <citation type="submission" date="2019-02" db="EMBL/GenBank/DDBJ databases">
        <authorList>
            <person name="Sun L."/>
            <person name="Pan D."/>
            <person name="Wu X."/>
        </authorList>
    </citation>
    <scope>NUCLEOTIDE SEQUENCE [LARGE SCALE GENOMIC DNA]</scope>
    <source>
        <strain evidence="2 3">JW-1</strain>
    </source>
</reference>
<dbReference type="InterPro" id="IPR017938">
    <property type="entry name" value="Riboflavin_synthase-like_b-brl"/>
</dbReference>
<feature type="domain" description="FAD-binding FR-type" evidence="1">
    <location>
        <begin position="13"/>
        <end position="144"/>
    </location>
</feature>
<dbReference type="GO" id="GO:0016491">
    <property type="term" value="F:oxidoreductase activity"/>
    <property type="evidence" value="ECO:0007669"/>
    <property type="project" value="InterPro"/>
</dbReference>
<evidence type="ECO:0000313" key="3">
    <source>
        <dbReference type="Proteomes" id="UP000289260"/>
    </source>
</evidence>
<evidence type="ECO:0000313" key="2">
    <source>
        <dbReference type="EMBL" id="QBE48999.1"/>
    </source>
</evidence>
<proteinExistence type="predicted"/>
<dbReference type="CDD" id="cd06193">
    <property type="entry name" value="siderophore_interacting"/>
    <property type="match status" value="1"/>
</dbReference>
<dbReference type="PANTHER" id="PTHR30157:SF0">
    <property type="entry name" value="NADPH-DEPENDENT FERRIC-CHELATE REDUCTASE"/>
    <property type="match status" value="1"/>
</dbReference>
<dbReference type="Proteomes" id="UP000289260">
    <property type="component" value="Chromosome"/>
</dbReference>
<dbReference type="RefSeq" id="WP_130110133.1">
    <property type="nucleotide sequence ID" value="NZ_CP035806.1"/>
</dbReference>
<dbReference type="InterPro" id="IPR017927">
    <property type="entry name" value="FAD-bd_FR_type"/>
</dbReference>
<name>A0A4V0Z1N2_9MICO</name>
<dbReference type="PROSITE" id="PS51384">
    <property type="entry name" value="FAD_FR"/>
    <property type="match status" value="1"/>
</dbReference>
<dbReference type="EMBL" id="CP035806">
    <property type="protein sequence ID" value="QBE48999.1"/>
    <property type="molecule type" value="Genomic_DNA"/>
</dbReference>
<keyword evidence="3" id="KW-1185">Reference proteome</keyword>
<evidence type="ECO:0000259" key="1">
    <source>
        <dbReference type="PROSITE" id="PS51384"/>
    </source>
</evidence>
<dbReference type="AlphaFoldDB" id="A0A4V0Z1N2"/>
<dbReference type="OrthoDB" id="9814826at2"/>
<dbReference type="InterPro" id="IPR007037">
    <property type="entry name" value="SIP_rossman_dom"/>
</dbReference>
<protein>
    <submittedName>
        <fullName evidence="2">Siderophore-interacting protein</fullName>
    </submittedName>
</protein>
<dbReference type="KEGG" id="ltr:EVS81_09240"/>
<dbReference type="SUPFAM" id="SSF63380">
    <property type="entry name" value="Riboflavin synthase domain-like"/>
    <property type="match status" value="1"/>
</dbReference>
<dbReference type="InterPro" id="IPR013113">
    <property type="entry name" value="SIP_FAD-bd"/>
</dbReference>
<dbReference type="InterPro" id="IPR039261">
    <property type="entry name" value="FNR_nucleotide-bd"/>
</dbReference>
<accession>A0A4V0Z1N2</accession>
<dbReference type="Pfam" id="PF08021">
    <property type="entry name" value="FAD_binding_9"/>
    <property type="match status" value="1"/>
</dbReference>
<gene>
    <name evidence="2" type="ORF">EVS81_09240</name>
</gene>